<feature type="domain" description="4Fe-4S ferredoxin-type" evidence="4">
    <location>
        <begin position="421"/>
        <end position="449"/>
    </location>
</feature>
<dbReference type="AlphaFoldDB" id="R9L1N2"/>
<dbReference type="eggNOG" id="COG1149">
    <property type="taxonomic scope" value="Bacteria"/>
</dbReference>
<dbReference type="GO" id="GO:0051536">
    <property type="term" value="F:iron-sulfur cluster binding"/>
    <property type="evidence" value="ECO:0007669"/>
    <property type="project" value="UniProtKB-KW"/>
</dbReference>
<dbReference type="HOGENOM" id="CLU_567101_0_0_11"/>
<sequence>MKEMGVESMVANVEEVVSADGAQSRSFDRRAFLKGSAIGMAGMMPLASLVGCAPKGSEASLSETSGEEPSAANQAFAAGGVEDSMSLEELNALRHAFVDSQTAYTCEDGSVVPEVYVKLRALFNTYGWGMGMAVNDHAFDEFVYLFSEDEAQAYLEMPFGVEFTATDFSLESGRDEAACLALCEDLAKRGTLYRVRRGGVSFFHHLAMAYGLWEFQILGAGDTPEYREAHSYVFTEDAPQNKMGTGTPFYYSIPVGKEVLADDEPGLYPYDDIEKILENNTVFAVGPCQCQALDLAGIPLDPMPEIERCVAFGATAQYVIDGGYGREITRDEAREILQKCKEAGYVYQHTWTKEPEIMCNCPRDVCGILTTYEALGDQLADFNTCVNVSHYTLEHDKDACIKCGKCMDRCPVRCISMDDEGFPARLMSCVRCGQCALVCPQDARKLRLANPDSVEPLAKNLLDDYNKKAAFRFANDMIPVK</sequence>
<dbReference type="GO" id="GO:0046872">
    <property type="term" value="F:metal ion binding"/>
    <property type="evidence" value="ECO:0007669"/>
    <property type="project" value="UniProtKB-KW"/>
</dbReference>
<feature type="domain" description="4Fe-4S ferredoxin-type" evidence="4">
    <location>
        <begin position="391"/>
        <end position="420"/>
    </location>
</feature>
<dbReference type="OrthoDB" id="5488678at2"/>
<keyword evidence="1" id="KW-0479">Metal-binding</keyword>
<dbReference type="InterPro" id="IPR017900">
    <property type="entry name" value="4Fe4S_Fe_S_CS"/>
</dbReference>
<dbReference type="InterPro" id="IPR006311">
    <property type="entry name" value="TAT_signal"/>
</dbReference>
<dbReference type="RefSeq" id="WP_016308707.1">
    <property type="nucleotide sequence ID" value="NZ_KE159646.1"/>
</dbReference>
<dbReference type="EMBL" id="ASSY01000005">
    <property type="protein sequence ID" value="EOS52443.1"/>
    <property type="molecule type" value="Genomic_DNA"/>
</dbReference>
<dbReference type="STRING" id="1235794.C811_00473"/>
<evidence type="ECO:0000313" key="6">
    <source>
        <dbReference type="Proteomes" id="UP000014204"/>
    </source>
</evidence>
<evidence type="ECO:0000256" key="1">
    <source>
        <dbReference type="ARBA" id="ARBA00022723"/>
    </source>
</evidence>
<evidence type="ECO:0000313" key="5">
    <source>
        <dbReference type="EMBL" id="EOS52443.1"/>
    </source>
</evidence>
<gene>
    <name evidence="5" type="ORF">C811_00473</name>
</gene>
<keyword evidence="6" id="KW-1185">Reference proteome</keyword>
<keyword evidence="2" id="KW-0408">Iron</keyword>
<dbReference type="SUPFAM" id="SSF54862">
    <property type="entry name" value="4Fe-4S ferredoxins"/>
    <property type="match status" value="1"/>
</dbReference>
<dbReference type="PROSITE" id="PS51379">
    <property type="entry name" value="4FE4S_FER_2"/>
    <property type="match status" value="2"/>
</dbReference>
<dbReference type="GeneID" id="82190092"/>
<comment type="caution">
    <text evidence="5">The sequence shown here is derived from an EMBL/GenBank/DDBJ whole genome shotgun (WGS) entry which is preliminary data.</text>
</comment>
<evidence type="ECO:0000256" key="3">
    <source>
        <dbReference type="ARBA" id="ARBA00023014"/>
    </source>
</evidence>
<organism evidence="5 6">
    <name type="scientific">Adlercreutzia caecimuris B7</name>
    <dbReference type="NCBI Taxonomy" id="1235794"/>
    <lineage>
        <taxon>Bacteria</taxon>
        <taxon>Bacillati</taxon>
        <taxon>Actinomycetota</taxon>
        <taxon>Coriobacteriia</taxon>
        <taxon>Eggerthellales</taxon>
        <taxon>Eggerthellaceae</taxon>
        <taxon>Adlercreutzia</taxon>
    </lineage>
</organism>
<dbReference type="Pfam" id="PF12838">
    <property type="entry name" value="Fer4_7"/>
    <property type="match status" value="1"/>
</dbReference>
<protein>
    <recommendedName>
        <fullName evidence="4">4Fe-4S ferredoxin-type domain-containing protein</fullName>
    </recommendedName>
</protein>
<accession>R9L1N2</accession>
<dbReference type="PROSITE" id="PS51318">
    <property type="entry name" value="TAT"/>
    <property type="match status" value="1"/>
</dbReference>
<reference evidence="5 6" key="1">
    <citation type="submission" date="2013-04" db="EMBL/GenBank/DDBJ databases">
        <title>The Genome Sequence of Enterorhabdus caecimuris B7.</title>
        <authorList>
            <consortium name="The Broad Institute Genomics Platform"/>
            <consortium name="The Broad Institute Genome Sequencing Center for Infectious Disease"/>
            <person name="Earl A."/>
            <person name="Xavier R."/>
            <person name="Elson C."/>
            <person name="Duck W."/>
            <person name="Walker B."/>
            <person name="Young S."/>
            <person name="Zeng Q."/>
            <person name="Gargeya S."/>
            <person name="Fitzgerald M."/>
            <person name="Haas B."/>
            <person name="Abouelleil A."/>
            <person name="Allen A.W."/>
            <person name="Alvarado L."/>
            <person name="Arachchi H.M."/>
            <person name="Berlin A.M."/>
            <person name="Chapman S.B."/>
            <person name="Gainer-Dewar J."/>
            <person name="Goldberg J."/>
            <person name="Griggs A."/>
            <person name="Gujja S."/>
            <person name="Hansen M."/>
            <person name="Howarth C."/>
            <person name="Imamovic A."/>
            <person name="Ireland A."/>
            <person name="Larimer J."/>
            <person name="McCowan C."/>
            <person name="Murphy C."/>
            <person name="Pearson M."/>
            <person name="Poon T.W."/>
            <person name="Priest M."/>
            <person name="Roberts A."/>
            <person name="Saif S."/>
            <person name="Shea T."/>
            <person name="Sisk P."/>
            <person name="Sykes S."/>
            <person name="Wortman J."/>
            <person name="Nusbaum C."/>
            <person name="Birren B."/>
        </authorList>
    </citation>
    <scope>NUCLEOTIDE SEQUENCE [LARGE SCALE GENOMIC DNA]</scope>
    <source>
        <strain evidence="5 6">B7</strain>
    </source>
</reference>
<name>R9L1N2_9ACTN</name>
<dbReference type="InterPro" id="IPR017896">
    <property type="entry name" value="4Fe4S_Fe-S-bd"/>
</dbReference>
<proteinExistence type="predicted"/>
<dbReference type="PROSITE" id="PS00198">
    <property type="entry name" value="4FE4S_FER_1"/>
    <property type="match status" value="2"/>
</dbReference>
<evidence type="ECO:0000259" key="4">
    <source>
        <dbReference type="PROSITE" id="PS51379"/>
    </source>
</evidence>
<dbReference type="Proteomes" id="UP000014204">
    <property type="component" value="Unassembled WGS sequence"/>
</dbReference>
<evidence type="ECO:0000256" key="2">
    <source>
        <dbReference type="ARBA" id="ARBA00023004"/>
    </source>
</evidence>
<keyword evidence="3" id="KW-0411">Iron-sulfur</keyword>
<dbReference type="Gene3D" id="3.30.70.20">
    <property type="match status" value="1"/>
</dbReference>